<evidence type="ECO:0000256" key="1">
    <source>
        <dbReference type="SAM" id="MobiDB-lite"/>
    </source>
</evidence>
<organism evidence="2 3">
    <name type="scientific">Angomonas deanei</name>
    <dbReference type="NCBI Taxonomy" id="59799"/>
    <lineage>
        <taxon>Eukaryota</taxon>
        <taxon>Discoba</taxon>
        <taxon>Euglenozoa</taxon>
        <taxon>Kinetoplastea</taxon>
        <taxon>Metakinetoplastina</taxon>
        <taxon>Trypanosomatida</taxon>
        <taxon>Trypanosomatidae</taxon>
        <taxon>Strigomonadinae</taxon>
        <taxon>Angomonas</taxon>
    </lineage>
</organism>
<dbReference type="Proteomes" id="UP000515908">
    <property type="component" value="Chromosome 01"/>
</dbReference>
<accession>S9VA80</accession>
<protein>
    <submittedName>
        <fullName evidence="2">Uncharacterized protein</fullName>
    </submittedName>
</protein>
<feature type="region of interest" description="Disordered" evidence="1">
    <location>
        <begin position="216"/>
        <end position="274"/>
    </location>
</feature>
<dbReference type="OrthoDB" id="273109at2759"/>
<feature type="compositionally biased region" description="Basic and acidic residues" evidence="1">
    <location>
        <begin position="169"/>
        <end position="187"/>
    </location>
</feature>
<keyword evidence="3" id="KW-1185">Reference proteome</keyword>
<dbReference type="VEuPathDB" id="TriTrypDB:ADEAN_000021800"/>
<feature type="region of interest" description="Disordered" evidence="1">
    <location>
        <begin position="169"/>
        <end position="203"/>
    </location>
</feature>
<name>S9VA80_9TRYP</name>
<dbReference type="EMBL" id="LR877145">
    <property type="protein sequence ID" value="CAD2212806.1"/>
    <property type="molecule type" value="Genomic_DNA"/>
</dbReference>
<proteinExistence type="predicted"/>
<reference evidence="2 3" key="1">
    <citation type="submission" date="2020-08" db="EMBL/GenBank/DDBJ databases">
        <authorList>
            <person name="Newling K."/>
            <person name="Davey J."/>
            <person name="Forrester S."/>
        </authorList>
    </citation>
    <scope>NUCLEOTIDE SEQUENCE [LARGE SCALE GENOMIC DNA]</scope>
    <source>
        <strain evidence="3">Crithidia deanei Carvalho (ATCC PRA-265)</strain>
    </source>
</reference>
<gene>
    <name evidence="2" type="ORF">ADEAN_000021800</name>
</gene>
<feature type="compositionally biased region" description="Polar residues" evidence="1">
    <location>
        <begin position="224"/>
        <end position="235"/>
    </location>
</feature>
<evidence type="ECO:0000313" key="3">
    <source>
        <dbReference type="Proteomes" id="UP000515908"/>
    </source>
</evidence>
<evidence type="ECO:0000313" key="2">
    <source>
        <dbReference type="EMBL" id="CAD2212806.1"/>
    </source>
</evidence>
<dbReference type="AlphaFoldDB" id="S9VA80"/>
<sequence length="274" mass="31420">MSEDLLKQWRDRVVEAETELNVIDEEIESVQKERKAIKQKIKVSDSRVTKEKQELLKELEDVEHKAKVLAETCDRTLKEKEQVEEVYVRTLDEYEGMHFLVHEIKDAEQELAEREDMDARLQRESLAWAEEEHALRTKLNQLQQQEKQQRKKQQAELAELESQLAEAEKALAHDRSTRVTDMKEKARSIIRSSRPPSPSNKAQANFVTSHVAGGVPTRSCVRTAPTSRATSQNLTGEDGLPLQGNTLDQMRAYSYGANKQSRKRTLLGDATNQQ</sequence>